<keyword evidence="3" id="KW-1185">Reference proteome</keyword>
<evidence type="ECO:0000313" key="3">
    <source>
        <dbReference type="Proteomes" id="UP001303889"/>
    </source>
</evidence>
<sequence>MGFRDKFRKKNDADDDDEYGAGPGARPASAAAPEFTFIRTDTHSAEVIRPPSSPTQRDPSQLLAADPRSDSKQRLSLDVFRSSRSRSTSESSQKGSSTKRLSQRLHLSRSPSSSENVPEHLPEIVAGEEDNEGRELQWETRATMLARENEKHRSRPGTPTHGSAAPIIPKLRLGDDSGRSSPAPQEKVVSSKAIDEDIQEAIRLHEAGELEKSTALFGRLADPRGANNPLSQVLYGLALRHGWGCKPDTAKAVTYLSAAASNAADIEHLALQAGLKKGGAAKGELVLAIFELANCFRQGWGIPKDPIAAKQYYETAANLGDTDAMNEVAWCYLEGFGTKKDKFTAAKYYRLAEKNGNKTIGNTWIWKEKYDPENAKGKK</sequence>
<dbReference type="InterPro" id="IPR006597">
    <property type="entry name" value="Sel1-like"/>
</dbReference>
<dbReference type="FunFam" id="1.25.40.10:FF:001244">
    <property type="entry name" value="HCP-like protein"/>
    <property type="match status" value="1"/>
</dbReference>
<comment type="caution">
    <text evidence="2">The sequence shown here is derived from an EMBL/GenBank/DDBJ whole genome shotgun (WGS) entry which is preliminary data.</text>
</comment>
<feature type="compositionally biased region" description="Low complexity" evidence="1">
    <location>
        <begin position="85"/>
        <end position="100"/>
    </location>
</feature>
<gene>
    <name evidence="2" type="ORF">C8A05DRAFT_43491</name>
</gene>
<feature type="compositionally biased region" description="Low complexity" evidence="1">
    <location>
        <begin position="24"/>
        <end position="33"/>
    </location>
</feature>
<dbReference type="InterPro" id="IPR011990">
    <property type="entry name" value="TPR-like_helical_dom_sf"/>
</dbReference>
<reference evidence="2" key="1">
    <citation type="journal article" date="2023" name="Mol. Phylogenet. Evol.">
        <title>Genome-scale phylogeny and comparative genomics of the fungal order Sordariales.</title>
        <authorList>
            <person name="Hensen N."/>
            <person name="Bonometti L."/>
            <person name="Westerberg I."/>
            <person name="Brannstrom I.O."/>
            <person name="Guillou S."/>
            <person name="Cros-Aarteil S."/>
            <person name="Calhoun S."/>
            <person name="Haridas S."/>
            <person name="Kuo A."/>
            <person name="Mondo S."/>
            <person name="Pangilinan J."/>
            <person name="Riley R."/>
            <person name="LaButti K."/>
            <person name="Andreopoulos B."/>
            <person name="Lipzen A."/>
            <person name="Chen C."/>
            <person name="Yan M."/>
            <person name="Daum C."/>
            <person name="Ng V."/>
            <person name="Clum A."/>
            <person name="Steindorff A."/>
            <person name="Ohm R.A."/>
            <person name="Martin F."/>
            <person name="Silar P."/>
            <person name="Natvig D.O."/>
            <person name="Lalanne C."/>
            <person name="Gautier V."/>
            <person name="Ament-Velasquez S.L."/>
            <person name="Kruys A."/>
            <person name="Hutchinson M.I."/>
            <person name="Powell A.J."/>
            <person name="Barry K."/>
            <person name="Miller A.N."/>
            <person name="Grigoriev I.V."/>
            <person name="Debuchy R."/>
            <person name="Gladieux P."/>
            <person name="Hiltunen Thoren M."/>
            <person name="Johannesson H."/>
        </authorList>
    </citation>
    <scope>NUCLEOTIDE SEQUENCE</scope>
    <source>
        <strain evidence="2">CBS 103.79</strain>
    </source>
</reference>
<name>A0AAN6RV49_9PEZI</name>
<proteinExistence type="predicted"/>
<organism evidence="2 3">
    <name type="scientific">Staphylotrichum tortipilum</name>
    <dbReference type="NCBI Taxonomy" id="2831512"/>
    <lineage>
        <taxon>Eukaryota</taxon>
        <taxon>Fungi</taxon>
        <taxon>Dikarya</taxon>
        <taxon>Ascomycota</taxon>
        <taxon>Pezizomycotina</taxon>
        <taxon>Sordariomycetes</taxon>
        <taxon>Sordariomycetidae</taxon>
        <taxon>Sordariales</taxon>
        <taxon>Chaetomiaceae</taxon>
        <taxon>Staphylotrichum</taxon>
    </lineage>
</organism>
<feature type="region of interest" description="Disordered" evidence="1">
    <location>
        <begin position="1"/>
        <end position="194"/>
    </location>
</feature>
<dbReference type="SMART" id="SM00671">
    <property type="entry name" value="SEL1"/>
    <property type="match status" value="3"/>
</dbReference>
<evidence type="ECO:0000313" key="2">
    <source>
        <dbReference type="EMBL" id="KAK3903246.1"/>
    </source>
</evidence>
<evidence type="ECO:0000256" key="1">
    <source>
        <dbReference type="SAM" id="MobiDB-lite"/>
    </source>
</evidence>
<protein>
    <submittedName>
        <fullName evidence="2">Uncharacterized protein</fullName>
    </submittedName>
</protein>
<dbReference type="Pfam" id="PF08238">
    <property type="entry name" value="Sel1"/>
    <property type="match status" value="3"/>
</dbReference>
<dbReference type="GO" id="GO:0032153">
    <property type="term" value="C:cell division site"/>
    <property type="evidence" value="ECO:0007669"/>
    <property type="project" value="TreeGrafter"/>
</dbReference>
<dbReference type="PANTHER" id="PTHR43628:SF1">
    <property type="entry name" value="CHITIN SYNTHASE REGULATORY FACTOR 2-RELATED"/>
    <property type="match status" value="1"/>
</dbReference>
<dbReference type="SUPFAM" id="SSF81901">
    <property type="entry name" value="HCP-like"/>
    <property type="match status" value="1"/>
</dbReference>
<reference evidence="2" key="2">
    <citation type="submission" date="2023-05" db="EMBL/GenBank/DDBJ databases">
        <authorList>
            <consortium name="Lawrence Berkeley National Laboratory"/>
            <person name="Steindorff A."/>
            <person name="Hensen N."/>
            <person name="Bonometti L."/>
            <person name="Westerberg I."/>
            <person name="Brannstrom I.O."/>
            <person name="Guillou S."/>
            <person name="Cros-Aarteil S."/>
            <person name="Calhoun S."/>
            <person name="Haridas S."/>
            <person name="Kuo A."/>
            <person name="Mondo S."/>
            <person name="Pangilinan J."/>
            <person name="Riley R."/>
            <person name="Labutti K."/>
            <person name="Andreopoulos B."/>
            <person name="Lipzen A."/>
            <person name="Chen C."/>
            <person name="Yanf M."/>
            <person name="Daum C."/>
            <person name="Ng V."/>
            <person name="Clum A."/>
            <person name="Ohm R."/>
            <person name="Martin F."/>
            <person name="Silar P."/>
            <person name="Natvig D."/>
            <person name="Lalanne C."/>
            <person name="Gautier V."/>
            <person name="Ament-Velasquez S.L."/>
            <person name="Kruys A."/>
            <person name="Hutchinson M.I."/>
            <person name="Powell A.J."/>
            <person name="Barry K."/>
            <person name="Miller A.N."/>
            <person name="Grigoriev I.V."/>
            <person name="Debuchy R."/>
            <person name="Gladieux P."/>
            <person name="Thoren M.H."/>
            <person name="Johannesson H."/>
        </authorList>
    </citation>
    <scope>NUCLEOTIDE SEQUENCE</scope>
    <source>
        <strain evidence="2">CBS 103.79</strain>
    </source>
</reference>
<dbReference type="EMBL" id="MU855460">
    <property type="protein sequence ID" value="KAK3903246.1"/>
    <property type="molecule type" value="Genomic_DNA"/>
</dbReference>
<dbReference type="InterPro" id="IPR052945">
    <property type="entry name" value="Mitotic_Regulator"/>
</dbReference>
<dbReference type="AlphaFoldDB" id="A0AAN6RV49"/>
<dbReference type="Proteomes" id="UP001303889">
    <property type="component" value="Unassembled WGS sequence"/>
</dbReference>
<accession>A0AAN6RV49</accession>
<dbReference type="PANTHER" id="PTHR43628">
    <property type="entry name" value="ACTIVATOR OF C KINASE PROTEIN 1-RELATED"/>
    <property type="match status" value="1"/>
</dbReference>
<dbReference type="Gene3D" id="1.25.40.10">
    <property type="entry name" value="Tetratricopeptide repeat domain"/>
    <property type="match status" value="1"/>
</dbReference>
<dbReference type="GO" id="GO:0010972">
    <property type="term" value="P:negative regulation of G2/M transition of mitotic cell cycle"/>
    <property type="evidence" value="ECO:0007669"/>
    <property type="project" value="TreeGrafter"/>
</dbReference>